<keyword evidence="2" id="KW-1277">Toxin-antitoxin system</keyword>
<organism evidence="9 10">
    <name type="scientific">Sphingobacterium humi</name>
    <dbReference type="NCBI Taxonomy" id="1796905"/>
    <lineage>
        <taxon>Bacteria</taxon>
        <taxon>Pseudomonadati</taxon>
        <taxon>Bacteroidota</taxon>
        <taxon>Sphingobacteriia</taxon>
        <taxon>Sphingobacteriales</taxon>
        <taxon>Sphingobacteriaceae</taxon>
        <taxon>Sphingobacterium</taxon>
    </lineage>
</organism>
<keyword evidence="3" id="KW-0540">Nuclease</keyword>
<keyword evidence="4" id="KW-0479">Metal-binding</keyword>
<dbReference type="Gene3D" id="3.40.50.1010">
    <property type="entry name" value="5'-nuclease"/>
    <property type="match status" value="1"/>
</dbReference>
<dbReference type="AlphaFoldDB" id="A0A6N8KYD1"/>
<evidence type="ECO:0000313" key="9">
    <source>
        <dbReference type="EMBL" id="MVZ62483.1"/>
    </source>
</evidence>
<protein>
    <submittedName>
        <fullName evidence="9">PIN domain-containing protein</fullName>
    </submittedName>
</protein>
<dbReference type="InterPro" id="IPR050556">
    <property type="entry name" value="Type_II_TA_system_RNase"/>
</dbReference>
<comment type="similarity">
    <text evidence="7">Belongs to the PINc/VapC protein family.</text>
</comment>
<dbReference type="RefSeq" id="WP_160369213.1">
    <property type="nucleotide sequence ID" value="NZ_WSQA01000007.1"/>
</dbReference>
<dbReference type="SUPFAM" id="SSF88723">
    <property type="entry name" value="PIN domain-like"/>
    <property type="match status" value="1"/>
</dbReference>
<dbReference type="GO" id="GO:0016787">
    <property type="term" value="F:hydrolase activity"/>
    <property type="evidence" value="ECO:0007669"/>
    <property type="project" value="UniProtKB-KW"/>
</dbReference>
<accession>A0A6N8KYD1</accession>
<evidence type="ECO:0000256" key="6">
    <source>
        <dbReference type="ARBA" id="ARBA00022842"/>
    </source>
</evidence>
<keyword evidence="10" id="KW-1185">Reference proteome</keyword>
<evidence type="ECO:0000256" key="4">
    <source>
        <dbReference type="ARBA" id="ARBA00022723"/>
    </source>
</evidence>
<dbReference type="Proteomes" id="UP000435036">
    <property type="component" value="Unassembled WGS sequence"/>
</dbReference>
<dbReference type="EMBL" id="WSQA01000007">
    <property type="protein sequence ID" value="MVZ62483.1"/>
    <property type="molecule type" value="Genomic_DNA"/>
</dbReference>
<evidence type="ECO:0000259" key="8">
    <source>
        <dbReference type="Pfam" id="PF01850"/>
    </source>
</evidence>
<evidence type="ECO:0000256" key="5">
    <source>
        <dbReference type="ARBA" id="ARBA00022801"/>
    </source>
</evidence>
<proteinExistence type="inferred from homology"/>
<dbReference type="InterPro" id="IPR002716">
    <property type="entry name" value="PIN_dom"/>
</dbReference>
<evidence type="ECO:0000256" key="1">
    <source>
        <dbReference type="ARBA" id="ARBA00001946"/>
    </source>
</evidence>
<evidence type="ECO:0000313" key="10">
    <source>
        <dbReference type="Proteomes" id="UP000435036"/>
    </source>
</evidence>
<reference evidence="9 10" key="1">
    <citation type="submission" date="2019-12" db="EMBL/GenBank/DDBJ databases">
        <authorList>
            <person name="Dong K."/>
        </authorList>
    </citation>
    <scope>NUCLEOTIDE SEQUENCE [LARGE SCALE GENOMIC DNA]</scope>
    <source>
        <strain evidence="9 10">JCM 31225</strain>
    </source>
</reference>
<feature type="domain" description="PIN" evidence="8">
    <location>
        <begin position="1"/>
        <end position="112"/>
    </location>
</feature>
<dbReference type="InterPro" id="IPR029060">
    <property type="entry name" value="PIN-like_dom_sf"/>
</dbReference>
<name>A0A6N8KYD1_9SPHI</name>
<dbReference type="GO" id="GO:0004518">
    <property type="term" value="F:nuclease activity"/>
    <property type="evidence" value="ECO:0007669"/>
    <property type="project" value="UniProtKB-KW"/>
</dbReference>
<dbReference type="PANTHER" id="PTHR33653">
    <property type="entry name" value="RIBONUCLEASE VAPC2"/>
    <property type="match status" value="1"/>
</dbReference>
<evidence type="ECO:0000256" key="3">
    <source>
        <dbReference type="ARBA" id="ARBA00022722"/>
    </source>
</evidence>
<dbReference type="OrthoDB" id="676982at2"/>
<dbReference type="CDD" id="cd18738">
    <property type="entry name" value="PIN_VapC4-5_FitB-like"/>
    <property type="match status" value="1"/>
</dbReference>
<gene>
    <name evidence="9" type="ORF">GQF63_10650</name>
</gene>
<keyword evidence="6" id="KW-0460">Magnesium</keyword>
<keyword evidence="5" id="KW-0378">Hydrolase</keyword>
<dbReference type="PANTHER" id="PTHR33653:SF1">
    <property type="entry name" value="RIBONUCLEASE VAPC2"/>
    <property type="match status" value="1"/>
</dbReference>
<comment type="cofactor">
    <cofactor evidence="1">
        <name>Mg(2+)</name>
        <dbReference type="ChEBI" id="CHEBI:18420"/>
    </cofactor>
</comment>
<evidence type="ECO:0000256" key="2">
    <source>
        <dbReference type="ARBA" id="ARBA00022649"/>
    </source>
</evidence>
<sequence>MLIDSNIIIYSHEEEYKYLRKLLMRKDCNISEISRVEVLGYHLLTENQKDYFSVIFKYSSIIIPSKPIFDKAIEIRQKHNLKLGDSIIAATAVVNNLTLHTRNLNDFKRVKKLKCFNPIGK</sequence>
<dbReference type="Pfam" id="PF01850">
    <property type="entry name" value="PIN"/>
    <property type="match status" value="1"/>
</dbReference>
<comment type="caution">
    <text evidence="9">The sequence shown here is derived from an EMBL/GenBank/DDBJ whole genome shotgun (WGS) entry which is preliminary data.</text>
</comment>
<evidence type="ECO:0000256" key="7">
    <source>
        <dbReference type="ARBA" id="ARBA00038093"/>
    </source>
</evidence>
<dbReference type="GO" id="GO:0046872">
    <property type="term" value="F:metal ion binding"/>
    <property type="evidence" value="ECO:0007669"/>
    <property type="project" value="UniProtKB-KW"/>
</dbReference>